<evidence type="ECO:0000313" key="2">
    <source>
        <dbReference type="EMBL" id="MFA0789263.1"/>
    </source>
</evidence>
<protein>
    <recommendedName>
        <fullName evidence="4">Lipoprotein</fullName>
    </recommendedName>
</protein>
<evidence type="ECO:0008006" key="4">
    <source>
        <dbReference type="Google" id="ProtNLM"/>
    </source>
</evidence>
<comment type="caution">
    <text evidence="2">The sequence shown here is derived from an EMBL/GenBank/DDBJ whole genome shotgun (WGS) entry which is preliminary data.</text>
</comment>
<dbReference type="PROSITE" id="PS51257">
    <property type="entry name" value="PROKAR_LIPOPROTEIN"/>
    <property type="match status" value="1"/>
</dbReference>
<organism evidence="2 3">
    <name type="scientific">Microbulbifer echini</name>
    <dbReference type="NCBI Taxonomy" id="1529067"/>
    <lineage>
        <taxon>Bacteria</taxon>
        <taxon>Pseudomonadati</taxon>
        <taxon>Pseudomonadota</taxon>
        <taxon>Gammaproteobacteria</taxon>
        <taxon>Cellvibrionales</taxon>
        <taxon>Microbulbiferaceae</taxon>
        <taxon>Microbulbifer</taxon>
    </lineage>
</organism>
<keyword evidence="3" id="KW-1185">Reference proteome</keyword>
<proteinExistence type="predicted"/>
<sequence>MRIFAWAATLAALALLTASGCGYLPSEMTIVGKEKAPPPYARITGKPQVVSCAIPAQGFRPVTFDSLYTFTGSEREPFQEKTNVPMQYDVLAYVWGSERCAPRAFCKRGDYYWLIGRGPGNDFQTWVVTPQYPRMIIQSPCAERLRIGLRYRFSFNRGKLVGFSQER</sequence>
<keyword evidence="1" id="KW-0732">Signal</keyword>
<feature type="chain" id="PRO_5045925627" description="Lipoprotein" evidence="1">
    <location>
        <begin position="21"/>
        <end position="167"/>
    </location>
</feature>
<evidence type="ECO:0000256" key="1">
    <source>
        <dbReference type="SAM" id="SignalP"/>
    </source>
</evidence>
<name>A0ABV4NIM6_9GAMM</name>
<feature type="signal peptide" evidence="1">
    <location>
        <begin position="1"/>
        <end position="20"/>
    </location>
</feature>
<reference evidence="2 3" key="1">
    <citation type="submission" date="2024-08" db="EMBL/GenBank/DDBJ databases">
        <authorList>
            <person name="Ishaq N."/>
        </authorList>
    </citation>
    <scope>NUCLEOTIDE SEQUENCE [LARGE SCALE GENOMIC DNA]</scope>
    <source>
        <strain evidence="2 3">JCM 30400</strain>
    </source>
</reference>
<accession>A0ABV4NIM6</accession>
<gene>
    <name evidence="2" type="ORF">ACCI51_01820</name>
</gene>
<dbReference type="Proteomes" id="UP001569414">
    <property type="component" value="Unassembled WGS sequence"/>
</dbReference>
<dbReference type="RefSeq" id="WP_299588349.1">
    <property type="nucleotide sequence ID" value="NZ_JBGMEL010000001.1"/>
</dbReference>
<evidence type="ECO:0000313" key="3">
    <source>
        <dbReference type="Proteomes" id="UP001569414"/>
    </source>
</evidence>
<dbReference type="EMBL" id="JBGMEL010000001">
    <property type="protein sequence ID" value="MFA0789263.1"/>
    <property type="molecule type" value="Genomic_DNA"/>
</dbReference>